<keyword evidence="1" id="KW-1133">Transmembrane helix</keyword>
<reference evidence="2" key="2">
    <citation type="journal article" date="2006" name="PLoS Pathog.">
        <title>New perspectives on host-parasite interplay by comparative transcriptomic and proteomic analyses of Schistosoma japonicum.</title>
        <authorList>
            <person name="Liu F."/>
            <person name="Lu J."/>
            <person name="Hu W."/>
            <person name="Wang S.Y."/>
            <person name="Cui S.J."/>
            <person name="Chi M."/>
            <person name="Yan Q."/>
            <person name="Wang X.R."/>
            <person name="Song H.D."/>
            <person name="Xu X.N."/>
            <person name="Wang J.J."/>
            <person name="Zhang X.L."/>
            <person name="Zhang X."/>
            <person name="Wang Z.Q."/>
            <person name="Xue C.L."/>
            <person name="Brindley P.J."/>
            <person name="McManus D.P."/>
            <person name="Yang P.Y."/>
            <person name="Feng Z."/>
            <person name="Chen Z."/>
            <person name="Han Z.G."/>
        </authorList>
    </citation>
    <scope>NUCLEOTIDE SEQUENCE</scope>
</reference>
<keyword evidence="1" id="KW-0812">Transmembrane</keyword>
<protein>
    <submittedName>
        <fullName evidence="2">SJCHGC02800 protein</fullName>
    </submittedName>
</protein>
<dbReference type="EMBL" id="AY813484">
    <property type="protein sequence ID" value="AAW25216.1"/>
    <property type="molecule type" value="mRNA"/>
</dbReference>
<accession>Q5DG40</accession>
<name>Q5DG40_SCHJA</name>
<evidence type="ECO:0000256" key="1">
    <source>
        <dbReference type="SAM" id="Phobius"/>
    </source>
</evidence>
<reference evidence="2" key="1">
    <citation type="submission" date="2004-11" db="EMBL/GenBank/DDBJ databases">
        <title>The full-length cDNA sequences of Schistosoma japonicum genes.</title>
        <authorList>
            <person name="Han Z."/>
        </authorList>
    </citation>
    <scope>NUCLEOTIDE SEQUENCE</scope>
</reference>
<feature type="transmembrane region" description="Helical" evidence="1">
    <location>
        <begin position="66"/>
        <end position="92"/>
    </location>
</feature>
<evidence type="ECO:0000313" key="2">
    <source>
        <dbReference type="EMBL" id="AAW25216.1"/>
    </source>
</evidence>
<sequence>MYQLNRLIPESINFVHTDTMYKLESFYHPGEKKESFGTKIPTESSCNELNERDKSLLKEIRQLDNIIILKVIPIITTLKMVQIMTVLLLNFINFRIIFQI</sequence>
<keyword evidence="1" id="KW-0472">Membrane</keyword>
<dbReference type="AlphaFoldDB" id="Q5DG40"/>
<organism evidence="2">
    <name type="scientific">Schistosoma japonicum</name>
    <name type="common">Blood fluke</name>
    <dbReference type="NCBI Taxonomy" id="6182"/>
    <lineage>
        <taxon>Eukaryota</taxon>
        <taxon>Metazoa</taxon>
        <taxon>Spiralia</taxon>
        <taxon>Lophotrochozoa</taxon>
        <taxon>Platyhelminthes</taxon>
        <taxon>Trematoda</taxon>
        <taxon>Digenea</taxon>
        <taxon>Strigeidida</taxon>
        <taxon>Schistosomatoidea</taxon>
        <taxon>Schistosomatidae</taxon>
        <taxon>Schistosoma</taxon>
    </lineage>
</organism>
<proteinExistence type="evidence at transcript level"/>